<evidence type="ECO:0000313" key="2">
    <source>
        <dbReference type="Proteomes" id="UP000821865"/>
    </source>
</evidence>
<dbReference type="Proteomes" id="UP000821865">
    <property type="component" value="Chromosome 4"/>
</dbReference>
<keyword evidence="2" id="KW-1185">Reference proteome</keyword>
<sequence length="487" mass="53241">MRGRGRPMQENDPVQPPAVGPAVCQEPDVAAQGEQVDAPPPAAPGQPAGPLDVPVQEAPINAEMAQQQHQGAFHANVPPIPEGQEANLALVGHACIRPVIQAAFKARTSTDGLFARKTSQTKPTPAAALGASTIEALQHSQPLYKEQQAQLLSRVAGVDVDLAGGGRCDSPGHSAKYGTYVLYCTQVKRILDCQQIQVHESAAVSSSNAMEKEGLARSLQKLDKQGVGINSITTDRHPAIRSYCQKERPGMKHYFDVWHIAKGINKKLSIASKHRNCGSILLWSRSIINHLYFVAAASHGDGDLIVSMWRSVLNHICNQHNGHEGPFTDCVHGPLRNKKWMTRGSTAFTKLRAILENPRLLSDLRQLSPMVQTFSLESFNSLLIRFAPKSIAYSGPGRKARTQLAVLHFNENASRDRAQDRIGQTRWKKRLSKSRKGHFTARKVKAAPTFGYVAKLMVDVMARAGATSRKTSSKEIPSDSSMFLTDR</sequence>
<protein>
    <submittedName>
        <fullName evidence="1">Uncharacterized protein</fullName>
    </submittedName>
</protein>
<proteinExistence type="predicted"/>
<gene>
    <name evidence="1" type="ORF">HPB49_013651</name>
</gene>
<organism evidence="1 2">
    <name type="scientific">Dermacentor silvarum</name>
    <name type="common">Tick</name>
    <dbReference type="NCBI Taxonomy" id="543639"/>
    <lineage>
        <taxon>Eukaryota</taxon>
        <taxon>Metazoa</taxon>
        <taxon>Ecdysozoa</taxon>
        <taxon>Arthropoda</taxon>
        <taxon>Chelicerata</taxon>
        <taxon>Arachnida</taxon>
        <taxon>Acari</taxon>
        <taxon>Parasitiformes</taxon>
        <taxon>Ixodida</taxon>
        <taxon>Ixodoidea</taxon>
        <taxon>Ixodidae</taxon>
        <taxon>Rhipicephalinae</taxon>
        <taxon>Dermacentor</taxon>
    </lineage>
</organism>
<dbReference type="EMBL" id="CM023473">
    <property type="protein sequence ID" value="KAH7953888.1"/>
    <property type="molecule type" value="Genomic_DNA"/>
</dbReference>
<comment type="caution">
    <text evidence="1">The sequence shown here is derived from an EMBL/GenBank/DDBJ whole genome shotgun (WGS) entry which is preliminary data.</text>
</comment>
<reference evidence="1" key="1">
    <citation type="submission" date="2020-05" db="EMBL/GenBank/DDBJ databases">
        <title>Large-scale comparative analyses of tick genomes elucidate their genetic diversity and vector capacities.</title>
        <authorList>
            <person name="Jia N."/>
            <person name="Wang J."/>
            <person name="Shi W."/>
            <person name="Du L."/>
            <person name="Sun Y."/>
            <person name="Zhan W."/>
            <person name="Jiang J."/>
            <person name="Wang Q."/>
            <person name="Zhang B."/>
            <person name="Ji P."/>
            <person name="Sakyi L.B."/>
            <person name="Cui X."/>
            <person name="Yuan T."/>
            <person name="Jiang B."/>
            <person name="Yang W."/>
            <person name="Lam T.T.-Y."/>
            <person name="Chang Q."/>
            <person name="Ding S."/>
            <person name="Wang X."/>
            <person name="Zhu J."/>
            <person name="Ruan X."/>
            <person name="Zhao L."/>
            <person name="Wei J."/>
            <person name="Que T."/>
            <person name="Du C."/>
            <person name="Cheng J."/>
            <person name="Dai P."/>
            <person name="Han X."/>
            <person name="Huang E."/>
            <person name="Gao Y."/>
            <person name="Liu J."/>
            <person name="Shao H."/>
            <person name="Ye R."/>
            <person name="Li L."/>
            <person name="Wei W."/>
            <person name="Wang X."/>
            <person name="Wang C."/>
            <person name="Yang T."/>
            <person name="Huo Q."/>
            <person name="Li W."/>
            <person name="Guo W."/>
            <person name="Chen H."/>
            <person name="Zhou L."/>
            <person name="Ni X."/>
            <person name="Tian J."/>
            <person name="Zhou Y."/>
            <person name="Sheng Y."/>
            <person name="Liu T."/>
            <person name="Pan Y."/>
            <person name="Xia L."/>
            <person name="Li J."/>
            <person name="Zhao F."/>
            <person name="Cao W."/>
        </authorList>
    </citation>
    <scope>NUCLEOTIDE SEQUENCE</scope>
    <source>
        <strain evidence="1">Dsil-2018</strain>
    </source>
</reference>
<name>A0ACB8CX92_DERSI</name>
<evidence type="ECO:0000313" key="1">
    <source>
        <dbReference type="EMBL" id="KAH7953888.1"/>
    </source>
</evidence>
<accession>A0ACB8CX92</accession>